<comment type="pathway">
    <text evidence="4">Lipid metabolism.</text>
</comment>
<evidence type="ECO:0000256" key="10">
    <source>
        <dbReference type="ARBA" id="ARBA00022695"/>
    </source>
</evidence>
<gene>
    <name evidence="19" type="ORF">ERUC_LOCUS36147</name>
</gene>
<evidence type="ECO:0000256" key="13">
    <source>
        <dbReference type="ARBA" id="ARBA00023136"/>
    </source>
</evidence>
<evidence type="ECO:0000256" key="6">
    <source>
        <dbReference type="ARBA" id="ARBA00012487"/>
    </source>
</evidence>
<dbReference type="PROSITE" id="PS01315">
    <property type="entry name" value="CDS"/>
    <property type="match status" value="1"/>
</dbReference>
<evidence type="ECO:0000313" key="19">
    <source>
        <dbReference type="EMBL" id="CAH8383664.1"/>
    </source>
</evidence>
<evidence type="ECO:0000256" key="7">
    <source>
        <dbReference type="ARBA" id="ARBA00022516"/>
    </source>
</evidence>
<evidence type="ECO:0000256" key="9">
    <source>
        <dbReference type="ARBA" id="ARBA00022692"/>
    </source>
</evidence>
<dbReference type="GO" id="GO:0008654">
    <property type="term" value="P:phospholipid biosynthetic process"/>
    <property type="evidence" value="ECO:0007669"/>
    <property type="project" value="UniProtKB-KW"/>
</dbReference>
<keyword evidence="20" id="KW-1185">Reference proteome</keyword>
<dbReference type="Proteomes" id="UP001642260">
    <property type="component" value="Unassembled WGS sequence"/>
</dbReference>
<evidence type="ECO:0000256" key="18">
    <source>
        <dbReference type="SAM" id="Phobius"/>
    </source>
</evidence>
<evidence type="ECO:0000256" key="14">
    <source>
        <dbReference type="ARBA" id="ARBA00023209"/>
    </source>
</evidence>
<dbReference type="InterPro" id="IPR000374">
    <property type="entry name" value="PC_trans"/>
</dbReference>
<feature type="transmembrane region" description="Helical" evidence="18">
    <location>
        <begin position="215"/>
        <end position="233"/>
    </location>
</feature>
<keyword evidence="7" id="KW-0444">Lipid biosynthesis</keyword>
<feature type="transmembrane region" description="Helical" evidence="18">
    <location>
        <begin position="304"/>
        <end position="323"/>
    </location>
</feature>
<comment type="similarity">
    <text evidence="5 16">Belongs to the CDS family.</text>
</comment>
<evidence type="ECO:0000256" key="15">
    <source>
        <dbReference type="ARBA" id="ARBA00023264"/>
    </source>
</evidence>
<comment type="caution">
    <text evidence="19">The sequence shown here is derived from an EMBL/GenBank/DDBJ whole genome shotgun (WGS) entry which is preliminary data.</text>
</comment>
<dbReference type="EC" id="2.7.7.41" evidence="6 16"/>
<comment type="subcellular location">
    <subcellularLocation>
        <location evidence="2">Membrane</location>
        <topology evidence="2">Multi-pass membrane protein</topology>
    </subcellularLocation>
</comment>
<evidence type="ECO:0000256" key="12">
    <source>
        <dbReference type="ARBA" id="ARBA00023098"/>
    </source>
</evidence>
<protein>
    <recommendedName>
        <fullName evidence="6 16">Phosphatidate cytidylyltransferase</fullName>
        <ecNumber evidence="6 16">2.7.7.41</ecNumber>
    </recommendedName>
</protein>
<dbReference type="GO" id="GO:0016020">
    <property type="term" value="C:membrane"/>
    <property type="evidence" value="ECO:0007669"/>
    <property type="project" value="UniProtKB-SubCell"/>
</dbReference>
<keyword evidence="13 18" id="KW-0472">Membrane</keyword>
<feature type="compositionally biased region" description="Basic and acidic residues" evidence="17">
    <location>
        <begin position="79"/>
        <end position="91"/>
    </location>
</feature>
<keyword evidence="15" id="KW-1208">Phospholipid metabolism</keyword>
<dbReference type="PANTHER" id="PTHR47101">
    <property type="entry name" value="PHOSPHATIDATE CYTIDYLYLTRANSFERASE 5, CHLOROPLASTIC"/>
    <property type="match status" value="1"/>
</dbReference>
<dbReference type="EMBL" id="CAKOAT010597375">
    <property type="protein sequence ID" value="CAH8383664.1"/>
    <property type="molecule type" value="Genomic_DNA"/>
</dbReference>
<keyword evidence="11 18" id="KW-1133">Transmembrane helix</keyword>
<evidence type="ECO:0000256" key="8">
    <source>
        <dbReference type="ARBA" id="ARBA00022679"/>
    </source>
</evidence>
<dbReference type="Pfam" id="PF01148">
    <property type="entry name" value="CTP_transf_1"/>
    <property type="match status" value="1"/>
</dbReference>
<feature type="transmembrane region" description="Helical" evidence="18">
    <location>
        <begin position="260"/>
        <end position="283"/>
    </location>
</feature>
<evidence type="ECO:0000256" key="11">
    <source>
        <dbReference type="ARBA" id="ARBA00022989"/>
    </source>
</evidence>
<keyword evidence="14" id="KW-0594">Phospholipid biosynthesis</keyword>
<evidence type="ECO:0000256" key="3">
    <source>
        <dbReference type="ARBA" id="ARBA00005119"/>
    </source>
</evidence>
<feature type="transmembrane region" description="Helical" evidence="18">
    <location>
        <begin position="329"/>
        <end position="348"/>
    </location>
</feature>
<dbReference type="PANTHER" id="PTHR47101:SF1">
    <property type="entry name" value="PHOSPHATIDATE CYTIDYLYLTRANSFERASE 4, CHLOROPLASTIC"/>
    <property type="match status" value="1"/>
</dbReference>
<keyword evidence="10 16" id="KW-0548">Nucleotidyltransferase</keyword>
<reference evidence="19 20" key="1">
    <citation type="submission" date="2022-03" db="EMBL/GenBank/DDBJ databases">
        <authorList>
            <person name="Macdonald S."/>
            <person name="Ahmed S."/>
            <person name="Newling K."/>
        </authorList>
    </citation>
    <scope>NUCLEOTIDE SEQUENCE [LARGE SCALE GENOMIC DNA]</scope>
</reference>
<evidence type="ECO:0000256" key="17">
    <source>
        <dbReference type="SAM" id="MobiDB-lite"/>
    </source>
</evidence>
<keyword evidence="9 16" id="KW-0812">Transmembrane</keyword>
<proteinExistence type="inferred from homology"/>
<evidence type="ECO:0000256" key="4">
    <source>
        <dbReference type="ARBA" id="ARBA00005189"/>
    </source>
</evidence>
<evidence type="ECO:0000256" key="1">
    <source>
        <dbReference type="ARBA" id="ARBA00001698"/>
    </source>
</evidence>
<dbReference type="AlphaFoldDB" id="A0ABC8LIZ7"/>
<keyword evidence="8 16" id="KW-0808">Transferase</keyword>
<comment type="catalytic activity">
    <reaction evidence="1 16">
        <text>a 1,2-diacyl-sn-glycero-3-phosphate + CTP + H(+) = a CDP-1,2-diacyl-sn-glycerol + diphosphate</text>
        <dbReference type="Rhea" id="RHEA:16229"/>
        <dbReference type="ChEBI" id="CHEBI:15378"/>
        <dbReference type="ChEBI" id="CHEBI:33019"/>
        <dbReference type="ChEBI" id="CHEBI:37563"/>
        <dbReference type="ChEBI" id="CHEBI:58332"/>
        <dbReference type="ChEBI" id="CHEBI:58608"/>
        <dbReference type="EC" id="2.7.7.41"/>
    </reaction>
</comment>
<feature type="transmembrane region" description="Helical" evidence="18">
    <location>
        <begin position="109"/>
        <end position="140"/>
    </location>
</feature>
<organism evidence="19 20">
    <name type="scientific">Eruca vesicaria subsp. sativa</name>
    <name type="common">Garden rocket</name>
    <name type="synonym">Eruca sativa</name>
    <dbReference type="NCBI Taxonomy" id="29727"/>
    <lineage>
        <taxon>Eukaryota</taxon>
        <taxon>Viridiplantae</taxon>
        <taxon>Streptophyta</taxon>
        <taxon>Embryophyta</taxon>
        <taxon>Tracheophyta</taxon>
        <taxon>Spermatophyta</taxon>
        <taxon>Magnoliopsida</taxon>
        <taxon>eudicotyledons</taxon>
        <taxon>Gunneridae</taxon>
        <taxon>Pentapetalae</taxon>
        <taxon>rosids</taxon>
        <taxon>malvids</taxon>
        <taxon>Brassicales</taxon>
        <taxon>Brassicaceae</taxon>
        <taxon>Brassiceae</taxon>
        <taxon>Eruca</taxon>
    </lineage>
</organism>
<accession>A0ABC8LIZ7</accession>
<evidence type="ECO:0000256" key="16">
    <source>
        <dbReference type="RuleBase" id="RU003938"/>
    </source>
</evidence>
<name>A0ABC8LIZ7_ERUVS</name>
<keyword evidence="12" id="KW-0443">Lipid metabolism</keyword>
<feature type="region of interest" description="Disordered" evidence="17">
    <location>
        <begin position="79"/>
        <end position="98"/>
    </location>
</feature>
<evidence type="ECO:0000256" key="5">
    <source>
        <dbReference type="ARBA" id="ARBA00010185"/>
    </source>
</evidence>
<evidence type="ECO:0000256" key="2">
    <source>
        <dbReference type="ARBA" id="ARBA00004141"/>
    </source>
</evidence>
<sequence length="399" mass="43421">MASFVEACRYNKPVPPLSSTSLCICPCRISTRKTLTLPSFSNYSSLRLVRDAKTKPLLHSRLGRLPVKRRFLTAVTRAESNHLGDDNSKNVEEEEEDKEKKASQLKKRIIFGVAIGLPVGGVVLAGGWVFTLALSASVFIGSREYFELVRSRGIAKGMTPPPRYVSRFCSVICALMPLLTLYFGNIDIWVTCAAFVVAMALLVQRGNPRFSQLSSTMFGLFYCGYLPCFWVKLRCGLAAPALNTGIARTWPVFLGGLPQWTVGLVATLISFSGVIATDTFAFLGGKAFGKTPLTSISPKKTWEGTFTGLVGCIVITILLSKSLSWPQSLFSSIAFGFINFFGSVFGDLTESMIKRDAGVKDSGSLIPGHGGILDRVDSYIFTGALAYSFIKTSLKLYGV</sequence>
<comment type="pathway">
    <text evidence="3 16">Phospholipid metabolism; CDP-diacylglycerol biosynthesis; CDP-diacylglycerol from sn-glycerol 3-phosphate: step 3/3.</text>
</comment>
<dbReference type="GO" id="GO:0004605">
    <property type="term" value="F:phosphatidate cytidylyltransferase activity"/>
    <property type="evidence" value="ECO:0007669"/>
    <property type="project" value="UniProtKB-EC"/>
</dbReference>
<evidence type="ECO:0000313" key="20">
    <source>
        <dbReference type="Proteomes" id="UP001642260"/>
    </source>
</evidence>
<feature type="transmembrane region" description="Helical" evidence="18">
    <location>
        <begin position="186"/>
        <end position="203"/>
    </location>
</feature>